<dbReference type="Proteomes" id="UP000240493">
    <property type="component" value="Unassembled WGS sequence"/>
</dbReference>
<keyword evidence="1" id="KW-0732">Signal</keyword>
<name>A0A2T3YSZ5_TRIA4</name>
<evidence type="ECO:0000256" key="1">
    <source>
        <dbReference type="SAM" id="SignalP"/>
    </source>
</evidence>
<gene>
    <name evidence="2" type="ORF">M441DRAFT_62459</name>
</gene>
<dbReference type="EMBL" id="KZ679273">
    <property type="protein sequence ID" value="PTB35703.1"/>
    <property type="molecule type" value="Genomic_DNA"/>
</dbReference>
<reference evidence="2 3" key="1">
    <citation type="submission" date="2016-07" db="EMBL/GenBank/DDBJ databases">
        <title>Multiple horizontal gene transfer events from other fungi enriched the ability of initially mycotrophic Trichoderma (Ascomycota) to feed on dead plant biomass.</title>
        <authorList>
            <consortium name="DOE Joint Genome Institute"/>
            <person name="Aerts A."/>
            <person name="Atanasova L."/>
            <person name="Chenthamara K."/>
            <person name="Zhang J."/>
            <person name="Grujic M."/>
            <person name="Henrissat B."/>
            <person name="Kuo A."/>
            <person name="Salamov A."/>
            <person name="Lipzen A."/>
            <person name="Labutti K."/>
            <person name="Barry K."/>
            <person name="Miao Y."/>
            <person name="Rahimi M.J."/>
            <person name="Shen Q."/>
            <person name="Grigoriev I.V."/>
            <person name="Kubicek C.P."/>
            <person name="Druzhinina I.S."/>
        </authorList>
    </citation>
    <scope>NUCLEOTIDE SEQUENCE [LARGE SCALE GENOMIC DNA]</scope>
    <source>
        <strain evidence="2 3">CBS 433.97</strain>
    </source>
</reference>
<feature type="signal peptide" evidence="1">
    <location>
        <begin position="1"/>
        <end position="17"/>
    </location>
</feature>
<keyword evidence="3" id="KW-1185">Reference proteome</keyword>
<protein>
    <submittedName>
        <fullName evidence="2">Uncharacterized protein</fullName>
    </submittedName>
</protein>
<dbReference type="AlphaFoldDB" id="A0A2T3YSZ5"/>
<proteinExistence type="predicted"/>
<sequence>MFSELWFQGIILCIALSADTKYMLRRASEPFIKHALLFFRPNVRSCAGRSLSFSLSVAQLLPDAMAIYMSSAAMPVEY</sequence>
<evidence type="ECO:0000313" key="2">
    <source>
        <dbReference type="EMBL" id="PTB35703.1"/>
    </source>
</evidence>
<evidence type="ECO:0000313" key="3">
    <source>
        <dbReference type="Proteomes" id="UP000240493"/>
    </source>
</evidence>
<organism evidence="2 3">
    <name type="scientific">Trichoderma asperellum (strain ATCC 204424 / CBS 433.97 / NBRC 101777)</name>
    <dbReference type="NCBI Taxonomy" id="1042311"/>
    <lineage>
        <taxon>Eukaryota</taxon>
        <taxon>Fungi</taxon>
        <taxon>Dikarya</taxon>
        <taxon>Ascomycota</taxon>
        <taxon>Pezizomycotina</taxon>
        <taxon>Sordariomycetes</taxon>
        <taxon>Hypocreomycetidae</taxon>
        <taxon>Hypocreales</taxon>
        <taxon>Hypocreaceae</taxon>
        <taxon>Trichoderma</taxon>
    </lineage>
</organism>
<accession>A0A2T3YSZ5</accession>
<feature type="chain" id="PRO_5015475786" evidence="1">
    <location>
        <begin position="18"/>
        <end position="78"/>
    </location>
</feature>